<protein>
    <recommendedName>
        <fullName evidence="4">Tetratricopeptide repeat-like domain-containing protein</fullName>
    </recommendedName>
</protein>
<dbReference type="PATRIC" id="fig|1736674.3.peg.1958"/>
<keyword evidence="3" id="KW-1185">Reference proteome</keyword>
<dbReference type="PANTHER" id="PTHR12558">
    <property type="entry name" value="CELL DIVISION CYCLE 16,23,27"/>
    <property type="match status" value="1"/>
</dbReference>
<dbReference type="InterPro" id="IPR011990">
    <property type="entry name" value="TPR-like_helical_dom_sf"/>
</dbReference>
<feature type="repeat" description="TPR" evidence="1">
    <location>
        <begin position="83"/>
        <end position="116"/>
    </location>
</feature>
<dbReference type="STRING" id="1736674.APS56_09580"/>
<dbReference type="EMBL" id="CP012898">
    <property type="protein sequence ID" value="ALJ05359.1"/>
    <property type="molecule type" value="Genomic_DNA"/>
</dbReference>
<evidence type="ECO:0000313" key="2">
    <source>
        <dbReference type="EMBL" id="ALJ05359.1"/>
    </source>
</evidence>
<dbReference type="Pfam" id="PF13181">
    <property type="entry name" value="TPR_8"/>
    <property type="match status" value="1"/>
</dbReference>
<accession>A0A0P0D356</accession>
<dbReference type="Pfam" id="PF13432">
    <property type="entry name" value="TPR_16"/>
    <property type="match status" value="1"/>
</dbReference>
<proteinExistence type="predicted"/>
<dbReference type="SUPFAM" id="SSF48452">
    <property type="entry name" value="TPR-like"/>
    <property type="match status" value="2"/>
</dbReference>
<sequence length="597" mass="69338">MRFFIAIFLLFSISLFSQEDILAQEYFKNGEFEKALHEYKKLYANNASNPNYISQLLATYQQLEQYDEAETFLLKLMERIRLPHFYVELGYNYQLKNDLDKANSYYQKAINSVDDNVNSVFSVARSFQNHSLLDKVIIVYEKAMAIKPQLNFNLQLAQIYGEQGNIEKMFNSYITFIDTNPFVGSDSGALNTIKRTISDFISEDSSQENNILFRKILLKKMQQEPNVLWNGLLSWLFIQQKEYNKSFIQEKAIFNRQPESLYRIVELASIAVSENELDVAKDIYEFLIETAQDIDTKIDAHNQLLKIESKESTKENYETVLSKYQAFFEEFGMFSSTLEVQIGYAHFLAFKMNDTHKAISFLEESLKLPLAELQKAQIKLELGDILLLQEKFNDALIYYTQIQRNLKNSTVSQEARFRVAKASYYKGDFKWAESQLKILKASTSQLIANDALELKLLISDNKYEDSLQTALKLYSKADLFAFQDRNDEAISLLSKILKEHKTEPIIAQALFKQAQLFEAKKQFENAEQNYKNILLNYKDGILADNACYALAEIYANQLAQPEKAKSLYQQIIFEYADSIYFVEARKKFRALRGDAIE</sequence>
<evidence type="ECO:0000256" key="1">
    <source>
        <dbReference type="PROSITE-ProRule" id="PRU00339"/>
    </source>
</evidence>
<organism evidence="2 3">
    <name type="scientific">Pseudalgibacter alginicilyticus</name>
    <dbReference type="NCBI Taxonomy" id="1736674"/>
    <lineage>
        <taxon>Bacteria</taxon>
        <taxon>Pseudomonadati</taxon>
        <taxon>Bacteroidota</taxon>
        <taxon>Flavobacteriia</taxon>
        <taxon>Flavobacteriales</taxon>
        <taxon>Flavobacteriaceae</taxon>
        <taxon>Pseudalgibacter</taxon>
    </lineage>
</organism>
<evidence type="ECO:0000313" key="3">
    <source>
        <dbReference type="Proteomes" id="UP000057981"/>
    </source>
</evidence>
<reference evidence="2 3" key="1">
    <citation type="submission" date="2015-10" db="EMBL/GenBank/DDBJ databases">
        <authorList>
            <person name="Gilbert D.G."/>
        </authorList>
    </citation>
    <scope>NUCLEOTIDE SEQUENCE [LARGE SCALE GENOMIC DNA]</scope>
    <source>
        <strain evidence="3">HZ-22</strain>
    </source>
</reference>
<name>A0A0P0D356_9FLAO</name>
<dbReference type="SUPFAM" id="SSF81901">
    <property type="entry name" value="HCP-like"/>
    <property type="match status" value="1"/>
</dbReference>
<dbReference type="PROSITE" id="PS50005">
    <property type="entry name" value="TPR"/>
    <property type="match status" value="1"/>
</dbReference>
<dbReference type="Proteomes" id="UP000057981">
    <property type="component" value="Chromosome"/>
</dbReference>
<dbReference type="Gene3D" id="1.25.40.10">
    <property type="entry name" value="Tetratricopeptide repeat domain"/>
    <property type="match status" value="4"/>
</dbReference>
<dbReference type="InterPro" id="IPR019734">
    <property type="entry name" value="TPR_rpt"/>
</dbReference>
<keyword evidence="1" id="KW-0802">TPR repeat</keyword>
<dbReference type="RefSeq" id="WP_054727551.1">
    <property type="nucleotide sequence ID" value="NZ_CP012898.1"/>
</dbReference>
<evidence type="ECO:0008006" key="4">
    <source>
        <dbReference type="Google" id="ProtNLM"/>
    </source>
</evidence>
<dbReference type="OrthoDB" id="9763354at2"/>
<dbReference type="AlphaFoldDB" id="A0A0P0D356"/>
<dbReference type="KEGG" id="ahz:APS56_09580"/>
<dbReference type="SMART" id="SM00028">
    <property type="entry name" value="TPR"/>
    <property type="match status" value="6"/>
</dbReference>
<gene>
    <name evidence="2" type="ORF">APS56_09580</name>
</gene>
<dbReference type="PANTHER" id="PTHR12558:SF13">
    <property type="entry name" value="CELL DIVISION CYCLE PROTEIN 27 HOMOLOG"/>
    <property type="match status" value="1"/>
</dbReference>